<dbReference type="AlphaFoldDB" id="A0A816XGZ5"/>
<dbReference type="GO" id="GO:0003872">
    <property type="term" value="F:6-phosphofructokinase activity"/>
    <property type="evidence" value="ECO:0007669"/>
    <property type="project" value="InterPro"/>
</dbReference>
<reference evidence="1" key="1">
    <citation type="submission" date="2021-01" db="EMBL/GenBank/DDBJ databases">
        <authorList>
            <consortium name="Genoscope - CEA"/>
            <person name="William W."/>
        </authorList>
    </citation>
    <scope>NUCLEOTIDE SEQUENCE</scope>
</reference>
<organism evidence="1">
    <name type="scientific">Brassica napus</name>
    <name type="common">Rape</name>
    <dbReference type="NCBI Taxonomy" id="3708"/>
    <lineage>
        <taxon>Eukaryota</taxon>
        <taxon>Viridiplantae</taxon>
        <taxon>Streptophyta</taxon>
        <taxon>Embryophyta</taxon>
        <taxon>Tracheophyta</taxon>
        <taxon>Spermatophyta</taxon>
        <taxon>Magnoliopsida</taxon>
        <taxon>eudicotyledons</taxon>
        <taxon>Gunneridae</taxon>
        <taxon>Pentapetalae</taxon>
        <taxon>rosids</taxon>
        <taxon>malvids</taxon>
        <taxon>Brassicales</taxon>
        <taxon>Brassicaceae</taxon>
        <taxon>Brassiceae</taxon>
        <taxon>Brassica</taxon>
    </lineage>
</organism>
<protein>
    <submittedName>
        <fullName evidence="1">(rape) hypothetical protein</fullName>
    </submittedName>
</protein>
<dbReference type="Proteomes" id="UP001295469">
    <property type="component" value="Chromosome A01"/>
</dbReference>
<sequence>MKEKRPIKIVQTLQGLRLLWRLLQPWLQKYAKQLFNFADTYIVLEAHKSYNSTWYGNKPLWAASKSQKLKISIILSGGQAPGGHTVIYGPFELFDVDIPVLKHVYRAAT</sequence>
<dbReference type="EMBL" id="HG994355">
    <property type="protein sequence ID" value="CAF2146748.1"/>
    <property type="molecule type" value="Genomic_DNA"/>
</dbReference>
<gene>
    <name evidence="1" type="ORF">DARMORV10_A01P02790.1</name>
</gene>
<dbReference type="InterPro" id="IPR035966">
    <property type="entry name" value="PKF_sf"/>
</dbReference>
<name>A0A816XGZ5_BRANA</name>
<proteinExistence type="predicted"/>
<accession>A0A816XGZ5</accession>
<evidence type="ECO:0000313" key="1">
    <source>
        <dbReference type="EMBL" id="CAF2146748.1"/>
    </source>
</evidence>
<dbReference type="Gene3D" id="3.40.50.450">
    <property type="match status" value="1"/>
</dbReference>
<dbReference type="SUPFAM" id="SSF53784">
    <property type="entry name" value="Phosphofructokinase"/>
    <property type="match status" value="1"/>
</dbReference>